<dbReference type="GO" id="GO:0006508">
    <property type="term" value="P:proteolysis"/>
    <property type="evidence" value="ECO:0007669"/>
    <property type="project" value="UniProtKB-KW"/>
</dbReference>
<gene>
    <name evidence="7" type="ORF">UY92_C0014G0072</name>
</gene>
<dbReference type="FunFam" id="2.30.42.10:FF:000063">
    <property type="entry name" value="Peptidase, S41 family"/>
    <property type="match status" value="1"/>
</dbReference>
<comment type="caution">
    <text evidence="7">The sequence shown here is derived from an EMBL/GenBank/DDBJ whole genome shotgun (WGS) entry which is preliminary data.</text>
</comment>
<dbReference type="NCBIfam" id="TIGR00225">
    <property type="entry name" value="prc"/>
    <property type="match status" value="1"/>
</dbReference>
<dbReference type="SMART" id="SM00245">
    <property type="entry name" value="TSPc"/>
    <property type="match status" value="1"/>
</dbReference>
<dbReference type="SUPFAM" id="SSF52096">
    <property type="entry name" value="ClpP/crotonase"/>
    <property type="match status" value="1"/>
</dbReference>
<accession>A0A0G2AKH7</accession>
<feature type="domain" description="PDZ" evidence="6">
    <location>
        <begin position="116"/>
        <end position="184"/>
    </location>
</feature>
<dbReference type="PANTHER" id="PTHR32060">
    <property type="entry name" value="TAIL-SPECIFIC PROTEASE"/>
    <property type="match status" value="1"/>
</dbReference>
<dbReference type="Gene3D" id="2.30.42.10">
    <property type="match status" value="1"/>
</dbReference>
<dbReference type="InterPro" id="IPR001478">
    <property type="entry name" value="PDZ"/>
</dbReference>
<dbReference type="SUPFAM" id="SSF50156">
    <property type="entry name" value="PDZ domain-like"/>
    <property type="match status" value="1"/>
</dbReference>
<dbReference type="CDD" id="cd07560">
    <property type="entry name" value="Peptidase_S41_CPP"/>
    <property type="match status" value="1"/>
</dbReference>
<dbReference type="GO" id="GO:0030288">
    <property type="term" value="C:outer membrane-bounded periplasmic space"/>
    <property type="evidence" value="ECO:0007669"/>
    <property type="project" value="TreeGrafter"/>
</dbReference>
<evidence type="ECO:0000256" key="2">
    <source>
        <dbReference type="ARBA" id="ARBA00022670"/>
    </source>
</evidence>
<evidence type="ECO:0000313" key="7">
    <source>
        <dbReference type="EMBL" id="KKW41747.1"/>
    </source>
</evidence>
<proteinExistence type="inferred from homology"/>
<dbReference type="Pfam" id="PF22694">
    <property type="entry name" value="CtpB_N-like"/>
    <property type="match status" value="1"/>
</dbReference>
<protein>
    <submittedName>
        <fullName evidence="7">Carboxyl-terminal protease</fullName>
    </submittedName>
</protein>
<evidence type="ECO:0000256" key="4">
    <source>
        <dbReference type="ARBA" id="ARBA00022825"/>
    </source>
</evidence>
<keyword evidence="2 5" id="KW-0645">Protease</keyword>
<dbReference type="AlphaFoldDB" id="A0A0G2AKH7"/>
<evidence type="ECO:0000259" key="6">
    <source>
        <dbReference type="PROSITE" id="PS50106"/>
    </source>
</evidence>
<evidence type="ECO:0000313" key="8">
    <source>
        <dbReference type="Proteomes" id="UP000033870"/>
    </source>
</evidence>
<dbReference type="PANTHER" id="PTHR32060:SF30">
    <property type="entry name" value="CARBOXY-TERMINAL PROCESSING PROTEASE CTPA"/>
    <property type="match status" value="1"/>
</dbReference>
<dbReference type="InterPro" id="IPR004447">
    <property type="entry name" value="Peptidase_S41A"/>
</dbReference>
<dbReference type="SMART" id="SM00228">
    <property type="entry name" value="PDZ"/>
    <property type="match status" value="1"/>
</dbReference>
<dbReference type="InterPro" id="IPR041489">
    <property type="entry name" value="PDZ_6"/>
</dbReference>
<dbReference type="PROSITE" id="PS50106">
    <property type="entry name" value="PDZ"/>
    <property type="match status" value="1"/>
</dbReference>
<dbReference type="Pfam" id="PF03572">
    <property type="entry name" value="Peptidase_S41"/>
    <property type="match status" value="1"/>
</dbReference>
<sequence>MSEHHETSSSANRSLGRPALAALFFALGAAAGFGVNLRETLFADSRDVEITQVLDLYGQSRSSAVSFTQYWEVWDKIKAKYVNQPVGDVDLFYGSVEGMVRSLHDPYSAYFPPQKAEEFAKDLSGEFEGIGAEIGLKEEQLIVIAPLPGSPAEKAGLRAKDKIFTINGQETFGLSLDEAVGKIRGPRGTAVKLLILRGGESETREVEITREKINVPSVTWEKKADGIAYLRVSYFNETTSQEFNKIAGEIAAFKPRGIILDLRSNPGGFLDRSILVASEWVEEGVIVRERFVNNEINEYKTSGLHRFAGVPTVVLVDEGTASGAEIVAGALQDHGVADIVGAKTFGKGSVQDFEPLPDGSALKLTIAKWLTPKNREIDGIGIDPDITVDEMFEQKPGETGTDREDYTDKGVEKAMEILQKKL</sequence>
<evidence type="ECO:0000256" key="5">
    <source>
        <dbReference type="RuleBase" id="RU004404"/>
    </source>
</evidence>
<dbReference type="Proteomes" id="UP000033870">
    <property type="component" value="Unassembled WGS sequence"/>
</dbReference>
<dbReference type="CDD" id="cd06782">
    <property type="entry name" value="cpPDZ_CPP-like"/>
    <property type="match status" value="1"/>
</dbReference>
<dbReference type="PATRIC" id="fig|1619044.3.peg.1083"/>
<evidence type="ECO:0000256" key="1">
    <source>
        <dbReference type="ARBA" id="ARBA00009179"/>
    </source>
</evidence>
<keyword evidence="4 5" id="KW-0720">Serine protease</keyword>
<dbReference type="InterPro" id="IPR036034">
    <property type="entry name" value="PDZ_sf"/>
</dbReference>
<dbReference type="InterPro" id="IPR005151">
    <property type="entry name" value="Tail-specific_protease"/>
</dbReference>
<dbReference type="GO" id="GO:0007165">
    <property type="term" value="P:signal transduction"/>
    <property type="evidence" value="ECO:0007669"/>
    <property type="project" value="TreeGrafter"/>
</dbReference>
<evidence type="ECO:0000256" key="3">
    <source>
        <dbReference type="ARBA" id="ARBA00022801"/>
    </source>
</evidence>
<dbReference type="Pfam" id="PF17820">
    <property type="entry name" value="PDZ_6"/>
    <property type="match status" value="1"/>
</dbReference>
<name>A0A0G2AKH7_9BACT</name>
<dbReference type="Gene3D" id="3.90.226.10">
    <property type="entry name" value="2-enoyl-CoA Hydratase, Chain A, domain 1"/>
    <property type="match status" value="1"/>
</dbReference>
<dbReference type="InterPro" id="IPR055210">
    <property type="entry name" value="CtpA/B_N"/>
</dbReference>
<keyword evidence="3 5" id="KW-0378">Hydrolase</keyword>
<dbReference type="GO" id="GO:0008236">
    <property type="term" value="F:serine-type peptidase activity"/>
    <property type="evidence" value="ECO:0007669"/>
    <property type="project" value="UniProtKB-KW"/>
</dbReference>
<dbReference type="Gene3D" id="3.30.750.44">
    <property type="match status" value="1"/>
</dbReference>
<organism evidence="7 8">
    <name type="scientific">Candidatus Magasanikbacteria bacterium GW2011_GWA2_56_11</name>
    <dbReference type="NCBI Taxonomy" id="1619044"/>
    <lineage>
        <taxon>Bacteria</taxon>
        <taxon>Candidatus Magasanikiibacteriota</taxon>
    </lineage>
</organism>
<dbReference type="STRING" id="1619044.UY92_C0014G0072"/>
<dbReference type="EMBL" id="LCRX01000014">
    <property type="protein sequence ID" value="KKW41747.1"/>
    <property type="molecule type" value="Genomic_DNA"/>
</dbReference>
<dbReference type="GO" id="GO:0004175">
    <property type="term" value="F:endopeptidase activity"/>
    <property type="evidence" value="ECO:0007669"/>
    <property type="project" value="TreeGrafter"/>
</dbReference>
<dbReference type="InterPro" id="IPR029045">
    <property type="entry name" value="ClpP/crotonase-like_dom_sf"/>
</dbReference>
<comment type="similarity">
    <text evidence="1 5">Belongs to the peptidase S41A family.</text>
</comment>
<reference evidence="7 8" key="1">
    <citation type="journal article" date="2015" name="Nature">
        <title>rRNA introns, odd ribosomes, and small enigmatic genomes across a large radiation of phyla.</title>
        <authorList>
            <person name="Brown C.T."/>
            <person name="Hug L.A."/>
            <person name="Thomas B.C."/>
            <person name="Sharon I."/>
            <person name="Castelle C.J."/>
            <person name="Singh A."/>
            <person name="Wilkins M.J."/>
            <person name="Williams K.H."/>
            <person name="Banfield J.F."/>
        </authorList>
    </citation>
    <scope>NUCLEOTIDE SEQUENCE [LARGE SCALE GENOMIC DNA]</scope>
</reference>